<evidence type="ECO:0000313" key="10">
    <source>
        <dbReference type="EMBL" id="KAK0182186.1"/>
    </source>
</evidence>
<dbReference type="PANTHER" id="PTHR21137">
    <property type="entry name" value="ODORANT RECEPTOR"/>
    <property type="match status" value="1"/>
</dbReference>
<keyword evidence="7" id="KW-0472">Membrane</keyword>
<evidence type="ECO:0000256" key="2">
    <source>
        <dbReference type="ARBA" id="ARBA00022475"/>
    </source>
</evidence>
<dbReference type="AlphaFoldDB" id="A0AA39L282"/>
<evidence type="ECO:0000256" key="5">
    <source>
        <dbReference type="ARBA" id="ARBA00022725"/>
    </source>
</evidence>
<gene>
    <name evidence="10" type="ORF">PV327_000348</name>
</gene>
<dbReference type="GO" id="GO:0005886">
    <property type="term" value="C:plasma membrane"/>
    <property type="evidence" value="ECO:0007669"/>
    <property type="project" value="UniProtKB-SubCell"/>
</dbReference>
<keyword evidence="11" id="KW-1185">Reference proteome</keyword>
<dbReference type="InterPro" id="IPR004117">
    <property type="entry name" value="7tm6_olfct_rcpt"/>
</dbReference>
<keyword evidence="2" id="KW-1003">Cell membrane</keyword>
<dbReference type="GO" id="GO:0004984">
    <property type="term" value="F:olfactory receptor activity"/>
    <property type="evidence" value="ECO:0007669"/>
    <property type="project" value="InterPro"/>
</dbReference>
<evidence type="ECO:0000256" key="1">
    <source>
        <dbReference type="ARBA" id="ARBA00004651"/>
    </source>
</evidence>
<keyword evidence="5" id="KW-0552">Olfaction</keyword>
<dbReference type="PANTHER" id="PTHR21137:SF35">
    <property type="entry name" value="ODORANT RECEPTOR 19A-RELATED"/>
    <property type="match status" value="1"/>
</dbReference>
<reference evidence="10" key="2">
    <citation type="submission" date="2023-03" db="EMBL/GenBank/DDBJ databases">
        <authorList>
            <person name="Inwood S.N."/>
            <person name="Skelly J.G."/>
            <person name="Guhlin J."/>
            <person name="Harrop T.W.R."/>
            <person name="Goldson S.G."/>
            <person name="Dearden P.K."/>
        </authorList>
    </citation>
    <scope>NUCLEOTIDE SEQUENCE</scope>
    <source>
        <strain evidence="10">Lincoln</strain>
        <tissue evidence="10">Whole body</tissue>
    </source>
</reference>
<keyword evidence="3" id="KW-0716">Sensory transduction</keyword>
<evidence type="ECO:0000256" key="6">
    <source>
        <dbReference type="ARBA" id="ARBA00022989"/>
    </source>
</evidence>
<evidence type="ECO:0000256" key="8">
    <source>
        <dbReference type="ARBA" id="ARBA00023170"/>
    </source>
</evidence>
<keyword evidence="8" id="KW-0675">Receptor</keyword>
<reference evidence="10" key="1">
    <citation type="journal article" date="2023" name="bioRxiv">
        <title>Scaffold-level genome assemblies of two parasitoid biocontrol wasps reveal the parthenogenesis mechanism and an associated novel virus.</title>
        <authorList>
            <person name="Inwood S."/>
            <person name="Skelly J."/>
            <person name="Guhlin J."/>
            <person name="Harrop T."/>
            <person name="Goldson S."/>
            <person name="Dearden P."/>
        </authorList>
    </citation>
    <scope>NUCLEOTIDE SEQUENCE</scope>
    <source>
        <strain evidence="10">Lincoln</strain>
        <tissue evidence="10">Whole body</tissue>
    </source>
</reference>
<evidence type="ECO:0000256" key="9">
    <source>
        <dbReference type="ARBA" id="ARBA00023224"/>
    </source>
</evidence>
<comment type="caution">
    <text evidence="10">The sequence shown here is derived from an EMBL/GenBank/DDBJ whole genome shotgun (WGS) entry which is preliminary data.</text>
</comment>
<evidence type="ECO:0000313" key="11">
    <source>
        <dbReference type="Proteomes" id="UP001168972"/>
    </source>
</evidence>
<dbReference type="EMBL" id="JAQQBR010000001">
    <property type="protein sequence ID" value="KAK0182186.1"/>
    <property type="molecule type" value="Genomic_DNA"/>
</dbReference>
<keyword evidence="9" id="KW-0807">Transducer</keyword>
<proteinExistence type="predicted"/>
<dbReference type="Pfam" id="PF02949">
    <property type="entry name" value="7tm_6"/>
    <property type="match status" value="1"/>
</dbReference>
<comment type="subcellular location">
    <subcellularLocation>
        <location evidence="1">Cell membrane</location>
        <topology evidence="1">Multi-pass membrane protein</topology>
    </subcellularLocation>
</comment>
<keyword evidence="6" id="KW-1133">Transmembrane helix</keyword>
<dbReference type="GO" id="GO:0005549">
    <property type="term" value="F:odorant binding"/>
    <property type="evidence" value="ECO:0007669"/>
    <property type="project" value="InterPro"/>
</dbReference>
<accession>A0AA39L282</accession>
<evidence type="ECO:0000256" key="3">
    <source>
        <dbReference type="ARBA" id="ARBA00022606"/>
    </source>
</evidence>
<protein>
    <submittedName>
        <fullName evidence="10">Uncharacterized protein</fullName>
    </submittedName>
</protein>
<evidence type="ECO:0000256" key="4">
    <source>
        <dbReference type="ARBA" id="ARBA00022692"/>
    </source>
</evidence>
<sequence>MSNISRPSEALQSVVLCLGHFVHIYYYSWNSQKILDHSSMIFDAIYNTKWYRVMKTIAKLLAFMMHRSAKPCIQTAGKLFPMTLMNFTVIVKTSMSYFTVLSSFQ</sequence>
<organism evidence="10 11">
    <name type="scientific">Microctonus hyperodae</name>
    <name type="common">Parasitoid wasp</name>
    <dbReference type="NCBI Taxonomy" id="165561"/>
    <lineage>
        <taxon>Eukaryota</taxon>
        <taxon>Metazoa</taxon>
        <taxon>Ecdysozoa</taxon>
        <taxon>Arthropoda</taxon>
        <taxon>Hexapoda</taxon>
        <taxon>Insecta</taxon>
        <taxon>Pterygota</taxon>
        <taxon>Neoptera</taxon>
        <taxon>Endopterygota</taxon>
        <taxon>Hymenoptera</taxon>
        <taxon>Apocrita</taxon>
        <taxon>Ichneumonoidea</taxon>
        <taxon>Braconidae</taxon>
        <taxon>Euphorinae</taxon>
        <taxon>Microctonus</taxon>
    </lineage>
</organism>
<name>A0AA39L282_MICHY</name>
<dbReference type="Proteomes" id="UP001168972">
    <property type="component" value="Unassembled WGS sequence"/>
</dbReference>
<evidence type="ECO:0000256" key="7">
    <source>
        <dbReference type="ARBA" id="ARBA00023136"/>
    </source>
</evidence>
<dbReference type="GO" id="GO:0007165">
    <property type="term" value="P:signal transduction"/>
    <property type="evidence" value="ECO:0007669"/>
    <property type="project" value="UniProtKB-KW"/>
</dbReference>
<keyword evidence="4" id="KW-0812">Transmembrane</keyword>